<feature type="transmembrane region" description="Helical" evidence="1">
    <location>
        <begin position="33"/>
        <end position="52"/>
    </location>
</feature>
<dbReference type="OrthoDB" id="9983428at2"/>
<dbReference type="KEGG" id="ppai:E1956_18835"/>
<protein>
    <recommendedName>
        <fullName evidence="4">Holin</fullName>
    </recommendedName>
</protein>
<evidence type="ECO:0000313" key="3">
    <source>
        <dbReference type="Proteomes" id="UP000295727"/>
    </source>
</evidence>
<proteinExistence type="predicted"/>
<name>A0A4V1AZH2_9BURK</name>
<sequence>MNKQTMASTASGVISGAGVINSTWLWFLADPAAHTLSILTALLVISQLFWGWRKFLKGGV</sequence>
<keyword evidence="1" id="KW-1133">Transmembrane helix</keyword>
<dbReference type="Proteomes" id="UP000295727">
    <property type="component" value="Chromosome 2"/>
</dbReference>
<dbReference type="RefSeq" id="WP_134751855.1">
    <property type="nucleotide sequence ID" value="NZ_CP038149.1"/>
</dbReference>
<keyword evidence="3" id="KW-1185">Reference proteome</keyword>
<dbReference type="EMBL" id="CP038149">
    <property type="protein sequence ID" value="QBQ99262.1"/>
    <property type="molecule type" value="Genomic_DNA"/>
</dbReference>
<feature type="transmembrane region" description="Helical" evidence="1">
    <location>
        <begin position="7"/>
        <end position="27"/>
    </location>
</feature>
<keyword evidence="1" id="KW-0472">Membrane</keyword>
<gene>
    <name evidence="2" type="ORF">E1956_18835</name>
</gene>
<organism evidence="2 3">
    <name type="scientific">Paraburkholderia pallida</name>
    <dbReference type="NCBI Taxonomy" id="2547399"/>
    <lineage>
        <taxon>Bacteria</taxon>
        <taxon>Pseudomonadati</taxon>
        <taxon>Pseudomonadota</taxon>
        <taxon>Betaproteobacteria</taxon>
        <taxon>Burkholderiales</taxon>
        <taxon>Burkholderiaceae</taxon>
        <taxon>Paraburkholderia</taxon>
    </lineage>
</organism>
<keyword evidence="1" id="KW-0812">Transmembrane</keyword>
<evidence type="ECO:0000313" key="2">
    <source>
        <dbReference type="EMBL" id="QBQ99262.1"/>
    </source>
</evidence>
<evidence type="ECO:0000256" key="1">
    <source>
        <dbReference type="SAM" id="Phobius"/>
    </source>
</evidence>
<evidence type="ECO:0008006" key="4">
    <source>
        <dbReference type="Google" id="ProtNLM"/>
    </source>
</evidence>
<dbReference type="AlphaFoldDB" id="A0A4V1AZH2"/>
<reference evidence="2 3" key="1">
    <citation type="submission" date="2019-03" db="EMBL/GenBank/DDBJ databases">
        <title>Paraburkholderia sp. 7MH5, isolated from subtropical forest soil.</title>
        <authorList>
            <person name="Gao Z.-H."/>
            <person name="Qiu L.-H."/>
        </authorList>
    </citation>
    <scope>NUCLEOTIDE SEQUENCE [LARGE SCALE GENOMIC DNA]</scope>
    <source>
        <strain evidence="2 3">7MH5</strain>
    </source>
</reference>
<accession>A0A4V1AZH2</accession>